<feature type="compositionally biased region" description="Low complexity" evidence="2">
    <location>
        <begin position="430"/>
        <end position="459"/>
    </location>
</feature>
<dbReference type="AlphaFoldDB" id="A0A1E4TAB8"/>
<dbReference type="GO" id="GO:0003723">
    <property type="term" value="F:RNA binding"/>
    <property type="evidence" value="ECO:0007669"/>
    <property type="project" value="UniProtKB-UniRule"/>
</dbReference>
<feature type="compositionally biased region" description="Basic and acidic residues" evidence="2">
    <location>
        <begin position="134"/>
        <end position="151"/>
    </location>
</feature>
<sequence length="513" mass="55116">MKVHVRNIPYDATEADFAKHLIQHASNLPADAAVYMRFEPGKKERMTRLECPGYAYVTFKTEELARSFMDSVSGTSMHGHTELSGSSRISVEPAINQDTPVKRENSPDPLNNTFRKNVMYLKWKDPNYVVVPPKSEKSQKGKNVDGNESAKSKKAKSKKKAALKEAENGRSKAKASKPSKTAKSSKSAKPGKRERAAAAGAAAAEKGPAAPTEIITSGNSKGPDHQPTADISTDEKDKQPQTEASSKPAKSSKPPKSKHNKPTKHSSKKSKPANSANDTNASHASNPSATEPSPSDTNKSKKRSKKTPSVAKPSTSETASKKNTTPAIEVRAGLALDLIVRSSEQFLLLAESSQNSIPKPHPFGVPHPHPKGPLDYACGSLFDFPALRFFYTSFMGKDQYQAGNPPPPGYEQSSSDPQVQDRAFFGNNQQGGYPPQGGYSPQGGYPPQGYPPQGYQQGYPPQPGYPPQGGYPQQGYGQPVYQQQQQAPGMDGTSCLLACLGALCVCCALDALT</sequence>
<evidence type="ECO:0000313" key="5">
    <source>
        <dbReference type="Proteomes" id="UP000095023"/>
    </source>
</evidence>
<dbReference type="Gene3D" id="3.30.70.330">
    <property type="match status" value="1"/>
</dbReference>
<gene>
    <name evidence="4" type="ORF">CANCADRAFT_45202</name>
</gene>
<evidence type="ECO:0000259" key="3">
    <source>
        <dbReference type="PROSITE" id="PS50102"/>
    </source>
</evidence>
<dbReference type="CDD" id="cd00590">
    <property type="entry name" value="RRM_SF"/>
    <property type="match status" value="1"/>
</dbReference>
<feature type="region of interest" description="Disordered" evidence="2">
    <location>
        <begin position="400"/>
        <end position="484"/>
    </location>
</feature>
<keyword evidence="1" id="KW-0694">RNA-binding</keyword>
<protein>
    <recommendedName>
        <fullName evidence="3">RRM domain-containing protein</fullName>
    </recommendedName>
</protein>
<feature type="domain" description="RRM" evidence="3">
    <location>
        <begin position="1"/>
        <end position="96"/>
    </location>
</feature>
<organism evidence="4 5">
    <name type="scientific">Tortispora caseinolytica NRRL Y-17796</name>
    <dbReference type="NCBI Taxonomy" id="767744"/>
    <lineage>
        <taxon>Eukaryota</taxon>
        <taxon>Fungi</taxon>
        <taxon>Dikarya</taxon>
        <taxon>Ascomycota</taxon>
        <taxon>Saccharomycotina</taxon>
        <taxon>Trigonopsidomycetes</taxon>
        <taxon>Trigonopsidales</taxon>
        <taxon>Trigonopsidaceae</taxon>
        <taxon>Tortispora</taxon>
    </lineage>
</organism>
<evidence type="ECO:0000313" key="4">
    <source>
        <dbReference type="EMBL" id="ODV88702.1"/>
    </source>
</evidence>
<feature type="compositionally biased region" description="Polar residues" evidence="2">
    <location>
        <begin position="312"/>
        <end position="324"/>
    </location>
</feature>
<accession>A0A1E4TAB8</accession>
<dbReference type="PROSITE" id="PS50102">
    <property type="entry name" value="RRM"/>
    <property type="match status" value="1"/>
</dbReference>
<dbReference type="OrthoDB" id="3800936at2759"/>
<dbReference type="InterPro" id="IPR012677">
    <property type="entry name" value="Nucleotide-bd_a/b_plait_sf"/>
</dbReference>
<feature type="region of interest" description="Disordered" evidence="2">
    <location>
        <begin position="131"/>
        <end position="324"/>
    </location>
</feature>
<keyword evidence="5" id="KW-1185">Reference proteome</keyword>
<evidence type="ECO:0000256" key="2">
    <source>
        <dbReference type="SAM" id="MobiDB-lite"/>
    </source>
</evidence>
<feature type="compositionally biased region" description="Polar residues" evidence="2">
    <location>
        <begin position="272"/>
        <end position="297"/>
    </location>
</feature>
<feature type="compositionally biased region" description="Low complexity" evidence="2">
    <location>
        <begin position="197"/>
        <end position="211"/>
    </location>
</feature>
<dbReference type="InterPro" id="IPR035979">
    <property type="entry name" value="RBD_domain_sf"/>
</dbReference>
<dbReference type="InterPro" id="IPR000504">
    <property type="entry name" value="RRM_dom"/>
</dbReference>
<feature type="compositionally biased region" description="Basic residues" evidence="2">
    <location>
        <begin position="152"/>
        <end position="161"/>
    </location>
</feature>
<feature type="compositionally biased region" description="Low complexity" evidence="2">
    <location>
        <begin position="178"/>
        <end position="188"/>
    </location>
</feature>
<reference evidence="5" key="1">
    <citation type="submission" date="2016-02" db="EMBL/GenBank/DDBJ databases">
        <title>Comparative genomics of biotechnologically important yeasts.</title>
        <authorList>
            <consortium name="DOE Joint Genome Institute"/>
            <person name="Riley R."/>
            <person name="Haridas S."/>
            <person name="Wolfe K.H."/>
            <person name="Lopes M.R."/>
            <person name="Hittinger C.T."/>
            <person name="Goker M."/>
            <person name="Salamov A."/>
            <person name="Wisecaver J."/>
            <person name="Long T.M."/>
            <person name="Aerts A.L."/>
            <person name="Barry K."/>
            <person name="Choi C."/>
            <person name="Clum A."/>
            <person name="Coughlan A.Y."/>
            <person name="Deshpande S."/>
            <person name="Douglass A.P."/>
            <person name="Hanson S.J."/>
            <person name="Klenk H.-P."/>
            <person name="Labutti K."/>
            <person name="Lapidus A."/>
            <person name="Lindquist E."/>
            <person name="Lipzen A."/>
            <person name="Meier-Kolthoff J.P."/>
            <person name="Ohm R.A."/>
            <person name="Otillar R.P."/>
            <person name="Pangilinan J."/>
            <person name="Peng Y."/>
            <person name="Rokas A."/>
            <person name="Rosa C.A."/>
            <person name="Scheuner C."/>
            <person name="Sibirny A.A."/>
            <person name="Slot J.C."/>
            <person name="Stielow J.B."/>
            <person name="Sun H."/>
            <person name="Kurtzman C.P."/>
            <person name="Blackwell M."/>
            <person name="Jeffries T.W."/>
            <person name="Grigoriev I.V."/>
        </authorList>
    </citation>
    <scope>NUCLEOTIDE SEQUENCE [LARGE SCALE GENOMIC DNA]</scope>
    <source>
        <strain evidence="5">NRRL Y-17796</strain>
    </source>
</reference>
<dbReference type="Proteomes" id="UP000095023">
    <property type="component" value="Unassembled WGS sequence"/>
</dbReference>
<feature type="compositionally biased region" description="Basic residues" evidence="2">
    <location>
        <begin position="253"/>
        <end position="271"/>
    </location>
</feature>
<feature type="compositionally biased region" description="Low complexity" evidence="2">
    <location>
        <begin position="468"/>
        <end position="484"/>
    </location>
</feature>
<dbReference type="EMBL" id="KV453843">
    <property type="protein sequence ID" value="ODV88702.1"/>
    <property type="molecule type" value="Genomic_DNA"/>
</dbReference>
<dbReference type="SUPFAM" id="SSF54928">
    <property type="entry name" value="RNA-binding domain, RBD"/>
    <property type="match status" value="1"/>
</dbReference>
<proteinExistence type="predicted"/>
<name>A0A1E4TAB8_9ASCO</name>
<evidence type="ECO:0000256" key="1">
    <source>
        <dbReference type="PROSITE-ProRule" id="PRU00176"/>
    </source>
</evidence>